<dbReference type="InterPro" id="IPR003594">
    <property type="entry name" value="HATPase_dom"/>
</dbReference>
<dbReference type="Gene3D" id="3.30.565.10">
    <property type="entry name" value="Histidine kinase-like ATPase, C-terminal domain"/>
    <property type="match status" value="1"/>
</dbReference>
<dbReference type="InterPro" id="IPR036890">
    <property type="entry name" value="HATPase_C_sf"/>
</dbReference>
<dbReference type="CDD" id="cd16936">
    <property type="entry name" value="HATPase_RsbW-like"/>
    <property type="match status" value="1"/>
</dbReference>
<dbReference type="InterPro" id="IPR050267">
    <property type="entry name" value="Anti-sigma-factor_SerPK"/>
</dbReference>
<dbReference type="RefSeq" id="WP_281904111.1">
    <property type="nucleotide sequence ID" value="NZ_BSDI01000063.1"/>
</dbReference>
<evidence type="ECO:0000313" key="4">
    <source>
        <dbReference type="Proteomes" id="UP001144280"/>
    </source>
</evidence>
<feature type="domain" description="Histidine kinase/HSP90-like ATPase" evidence="2">
    <location>
        <begin position="20"/>
        <end position="132"/>
    </location>
</feature>
<dbReference type="SUPFAM" id="SSF55874">
    <property type="entry name" value="ATPase domain of HSP90 chaperone/DNA topoisomerase II/histidine kinase"/>
    <property type="match status" value="1"/>
</dbReference>
<dbReference type="PANTHER" id="PTHR35526">
    <property type="entry name" value="ANTI-SIGMA-F FACTOR RSBW-RELATED"/>
    <property type="match status" value="1"/>
</dbReference>
<keyword evidence="1" id="KW-0723">Serine/threonine-protein kinase</keyword>
<comment type="caution">
    <text evidence="3">The sequence shown here is derived from an EMBL/GenBank/DDBJ whole genome shotgun (WGS) entry which is preliminary data.</text>
</comment>
<evidence type="ECO:0000259" key="2">
    <source>
        <dbReference type="Pfam" id="PF13581"/>
    </source>
</evidence>
<accession>A0ABQ5R7J5</accession>
<evidence type="ECO:0000313" key="3">
    <source>
        <dbReference type="EMBL" id="GLI02546.1"/>
    </source>
</evidence>
<reference evidence="3" key="1">
    <citation type="submission" date="2022-12" db="EMBL/GenBank/DDBJ databases">
        <title>New Phytohabitans aurantiacus sp. RD004123 nov., an actinomycete isolated from soil.</title>
        <authorList>
            <person name="Triningsih D.W."/>
            <person name="Harunari E."/>
            <person name="Igarashi Y."/>
        </authorList>
    </citation>
    <scope>NUCLEOTIDE SEQUENCE</scope>
    <source>
        <strain evidence="3">RD004123</strain>
    </source>
</reference>
<dbReference type="Pfam" id="PF13581">
    <property type="entry name" value="HATPase_c_2"/>
    <property type="match status" value="1"/>
</dbReference>
<dbReference type="EMBL" id="BSDI01000063">
    <property type="protein sequence ID" value="GLI02546.1"/>
    <property type="molecule type" value="Genomic_DNA"/>
</dbReference>
<keyword evidence="1" id="KW-0418">Kinase</keyword>
<sequence>MSSAEPLDAAVDVDQTFDADGLYALRATLAAHASALGAPDEQVEHLLIVAVELATNAIRHGGGSGRLRLWRDNGHLYCQVSDRGPGIPDATVGRTPPDPTRLDGGRGMWICRNLAARIVIDRGPGGRGATVTAAIPAP</sequence>
<evidence type="ECO:0000256" key="1">
    <source>
        <dbReference type="ARBA" id="ARBA00022527"/>
    </source>
</evidence>
<protein>
    <recommendedName>
        <fullName evidence="2">Histidine kinase/HSP90-like ATPase domain-containing protein</fullName>
    </recommendedName>
</protein>
<name>A0ABQ5R7J5_9ACTN</name>
<keyword evidence="4" id="KW-1185">Reference proteome</keyword>
<gene>
    <name evidence="3" type="ORF">Pa4123_78240</name>
</gene>
<organism evidence="3 4">
    <name type="scientific">Phytohabitans aurantiacus</name>
    <dbReference type="NCBI Taxonomy" id="3016789"/>
    <lineage>
        <taxon>Bacteria</taxon>
        <taxon>Bacillati</taxon>
        <taxon>Actinomycetota</taxon>
        <taxon>Actinomycetes</taxon>
        <taxon>Micromonosporales</taxon>
        <taxon>Micromonosporaceae</taxon>
    </lineage>
</organism>
<dbReference type="PANTHER" id="PTHR35526:SF3">
    <property type="entry name" value="ANTI-SIGMA-F FACTOR RSBW"/>
    <property type="match status" value="1"/>
</dbReference>
<keyword evidence="1" id="KW-0808">Transferase</keyword>
<dbReference type="Proteomes" id="UP001144280">
    <property type="component" value="Unassembled WGS sequence"/>
</dbReference>
<proteinExistence type="predicted"/>